<accession>A0ABS2D6B1</accession>
<sequence>MRKLSLAAALLAVTAAVPAFAQDDTIPADAARAPDGTRAFGIEPYVAVLGGWEGFDRNPGHGIPATPIGGNKLDGSLVQGIVGVNVPLGPVFVGVEGNAAKGVSGDIDWEYGAAGRFGFRAGDSGLFYGKVGYQWVNFDRFGNNSRDFHAITYGVGAEVGPKDIGLAGITGNAGVRFRFEVSTFGGADSFRPMAGAVFHF</sequence>
<dbReference type="Proteomes" id="UP000763641">
    <property type="component" value="Unassembled WGS sequence"/>
</dbReference>
<feature type="signal peptide" evidence="1">
    <location>
        <begin position="1"/>
        <end position="21"/>
    </location>
</feature>
<name>A0ABS2D6B1_9SPHN</name>
<dbReference type="InterPro" id="IPR011250">
    <property type="entry name" value="OMP/PagP_B-barrel"/>
</dbReference>
<organism evidence="2 3">
    <name type="scientific">Sphingomonas longa</name>
    <dbReference type="NCBI Taxonomy" id="2778730"/>
    <lineage>
        <taxon>Bacteria</taxon>
        <taxon>Pseudomonadati</taxon>
        <taxon>Pseudomonadota</taxon>
        <taxon>Alphaproteobacteria</taxon>
        <taxon>Sphingomonadales</taxon>
        <taxon>Sphingomonadaceae</taxon>
        <taxon>Sphingomonas</taxon>
    </lineage>
</organism>
<proteinExistence type="predicted"/>
<evidence type="ECO:0000256" key="1">
    <source>
        <dbReference type="SAM" id="SignalP"/>
    </source>
</evidence>
<keyword evidence="1" id="KW-0732">Signal</keyword>
<dbReference type="SUPFAM" id="SSF56925">
    <property type="entry name" value="OMPA-like"/>
    <property type="match status" value="1"/>
</dbReference>
<evidence type="ECO:0000313" key="3">
    <source>
        <dbReference type="Proteomes" id="UP000763641"/>
    </source>
</evidence>
<keyword evidence="3" id="KW-1185">Reference proteome</keyword>
<gene>
    <name evidence="2" type="ORF">ILT43_08740</name>
</gene>
<reference evidence="2 3" key="1">
    <citation type="submission" date="2020-12" db="EMBL/GenBank/DDBJ databases">
        <title>Sphingomonas sp.</title>
        <authorList>
            <person name="Kim M.K."/>
        </authorList>
    </citation>
    <scope>NUCLEOTIDE SEQUENCE [LARGE SCALE GENOMIC DNA]</scope>
    <source>
        <strain evidence="2 3">BT552</strain>
    </source>
</reference>
<dbReference type="EMBL" id="JAFEMC010000002">
    <property type="protein sequence ID" value="MBM6576459.1"/>
    <property type="molecule type" value="Genomic_DNA"/>
</dbReference>
<comment type="caution">
    <text evidence="2">The sequence shown here is derived from an EMBL/GenBank/DDBJ whole genome shotgun (WGS) entry which is preliminary data.</text>
</comment>
<feature type="chain" id="PRO_5046505823" description="Opacity protein" evidence="1">
    <location>
        <begin position="22"/>
        <end position="200"/>
    </location>
</feature>
<protein>
    <recommendedName>
        <fullName evidence="4">Opacity protein</fullName>
    </recommendedName>
</protein>
<evidence type="ECO:0008006" key="4">
    <source>
        <dbReference type="Google" id="ProtNLM"/>
    </source>
</evidence>
<dbReference type="RefSeq" id="WP_204198570.1">
    <property type="nucleotide sequence ID" value="NZ_JAFEMC010000002.1"/>
</dbReference>
<evidence type="ECO:0000313" key="2">
    <source>
        <dbReference type="EMBL" id="MBM6576459.1"/>
    </source>
</evidence>